<dbReference type="Proteomes" id="UP001056384">
    <property type="component" value="Chromosome 2"/>
</dbReference>
<organism evidence="2 3">
    <name type="scientific">Septoria linicola</name>
    <dbReference type="NCBI Taxonomy" id="215465"/>
    <lineage>
        <taxon>Eukaryota</taxon>
        <taxon>Fungi</taxon>
        <taxon>Dikarya</taxon>
        <taxon>Ascomycota</taxon>
        <taxon>Pezizomycotina</taxon>
        <taxon>Dothideomycetes</taxon>
        <taxon>Dothideomycetidae</taxon>
        <taxon>Mycosphaerellales</taxon>
        <taxon>Mycosphaerellaceae</taxon>
        <taxon>Septoria</taxon>
    </lineage>
</organism>
<keyword evidence="1" id="KW-1133">Transmembrane helix</keyword>
<keyword evidence="1" id="KW-0472">Membrane</keyword>
<protein>
    <submittedName>
        <fullName evidence="2">Uncharacterized protein</fullName>
    </submittedName>
</protein>
<reference evidence="2" key="1">
    <citation type="submission" date="2022-06" db="EMBL/GenBank/DDBJ databases">
        <title>Complete genome sequences of two strains of the flax pathogen Septoria linicola.</title>
        <authorList>
            <person name="Lapalu N."/>
            <person name="Simon A."/>
            <person name="Demenou B."/>
            <person name="Paumier D."/>
            <person name="Guillot M.-P."/>
            <person name="Gout L."/>
            <person name="Valade R."/>
        </authorList>
    </citation>
    <scope>NUCLEOTIDE SEQUENCE</scope>
    <source>
        <strain evidence="2">SE15195</strain>
    </source>
</reference>
<keyword evidence="1" id="KW-0812">Transmembrane</keyword>
<evidence type="ECO:0000313" key="2">
    <source>
        <dbReference type="EMBL" id="USW49288.1"/>
    </source>
</evidence>
<gene>
    <name evidence="2" type="ORF">Slin15195_G026070</name>
</gene>
<keyword evidence="3" id="KW-1185">Reference proteome</keyword>
<evidence type="ECO:0000256" key="1">
    <source>
        <dbReference type="SAM" id="Phobius"/>
    </source>
</evidence>
<sequence length="250" mass="27890">MQVILDTSSSTQDTFIVVPDYLAAVADPMLFSAWLFVKFRPWGKGHRWLDPHNQPDPSTPISIEVLELRGLVYRNILKTLEIGQADHDTTLADAIATLMVFTCMTEGWEAAKTHVQGFVRLVAIQLKLTGGSPKWFSNITSLEAFNTALFRDVPGTVVATCAKILAMFLRMIRQAAVDIIQMPLELADKNVWTRVKYLQGIDWYNWYESSLIPIAGLASTIPREASRIESSSGRARHLSQASLSGTMTYV</sequence>
<accession>A0A9Q9ANE3</accession>
<dbReference type="EMBL" id="CP099419">
    <property type="protein sequence ID" value="USW49288.1"/>
    <property type="molecule type" value="Genomic_DNA"/>
</dbReference>
<name>A0A9Q9ANE3_9PEZI</name>
<dbReference type="AlphaFoldDB" id="A0A9Q9ANE3"/>
<feature type="transmembrane region" description="Helical" evidence="1">
    <location>
        <begin position="15"/>
        <end position="37"/>
    </location>
</feature>
<proteinExistence type="predicted"/>
<evidence type="ECO:0000313" key="3">
    <source>
        <dbReference type="Proteomes" id="UP001056384"/>
    </source>
</evidence>